<keyword evidence="2" id="KW-0732">Signal</keyword>
<evidence type="ECO:0000256" key="1">
    <source>
        <dbReference type="SAM" id="MobiDB-lite"/>
    </source>
</evidence>
<dbReference type="InterPro" id="IPR038821">
    <property type="entry name" value="CLE45-like"/>
</dbReference>
<dbReference type="Gramene" id="OBART04G14920.1">
    <property type="protein sequence ID" value="OBART04G14920.1"/>
    <property type="gene ID" value="OBART04G14920"/>
</dbReference>
<name>A0A0D3FWM8_9ORYZ</name>
<dbReference type="PANTHER" id="PTHR36726:SF3">
    <property type="entry name" value="CLE FAMILY OSCLE401 PROTEIN"/>
    <property type="match status" value="1"/>
</dbReference>
<dbReference type="EnsemblPlants" id="OBART04G14920.1">
    <property type="protein sequence ID" value="OBART04G14920.1"/>
    <property type="gene ID" value="OBART04G14920"/>
</dbReference>
<proteinExistence type="predicted"/>
<evidence type="ECO:0000313" key="4">
    <source>
        <dbReference type="Proteomes" id="UP000026960"/>
    </source>
</evidence>
<dbReference type="PANTHER" id="PTHR36726">
    <property type="entry name" value="CLAVATA3/ESR (CLE)-RELATED PROTEIN 45"/>
    <property type="match status" value="1"/>
</dbReference>
<dbReference type="HOGENOM" id="CLU_164336_0_0_1"/>
<feature type="signal peptide" evidence="2">
    <location>
        <begin position="1"/>
        <end position="27"/>
    </location>
</feature>
<keyword evidence="4" id="KW-1185">Reference proteome</keyword>
<dbReference type="PaxDb" id="65489-OBART04G14920.1"/>
<dbReference type="eggNOG" id="ENOG502R7NF">
    <property type="taxonomic scope" value="Eukaryota"/>
</dbReference>
<accession>A0A0D3FWM8</accession>
<dbReference type="Proteomes" id="UP000026960">
    <property type="component" value="Chromosome 4"/>
</dbReference>
<protein>
    <submittedName>
        <fullName evidence="3">Uncharacterized protein</fullName>
    </submittedName>
</protein>
<reference evidence="3" key="2">
    <citation type="submission" date="2015-03" db="UniProtKB">
        <authorList>
            <consortium name="EnsemblPlants"/>
        </authorList>
    </citation>
    <scope>IDENTIFICATION</scope>
</reference>
<evidence type="ECO:0000313" key="3">
    <source>
        <dbReference type="EnsemblPlants" id="OBART04G14920.1"/>
    </source>
</evidence>
<dbReference type="AlphaFoldDB" id="A0A0D3FWM8"/>
<organism evidence="3">
    <name type="scientific">Oryza barthii</name>
    <dbReference type="NCBI Taxonomy" id="65489"/>
    <lineage>
        <taxon>Eukaryota</taxon>
        <taxon>Viridiplantae</taxon>
        <taxon>Streptophyta</taxon>
        <taxon>Embryophyta</taxon>
        <taxon>Tracheophyta</taxon>
        <taxon>Spermatophyta</taxon>
        <taxon>Magnoliopsida</taxon>
        <taxon>Liliopsida</taxon>
        <taxon>Poales</taxon>
        <taxon>Poaceae</taxon>
        <taxon>BOP clade</taxon>
        <taxon>Oryzoideae</taxon>
        <taxon>Oryzeae</taxon>
        <taxon>Oryzinae</taxon>
        <taxon>Oryza</taxon>
    </lineage>
</organism>
<feature type="compositionally biased region" description="Basic and acidic residues" evidence="1">
    <location>
        <begin position="98"/>
        <end position="107"/>
    </location>
</feature>
<feature type="chain" id="PRO_5002262604" evidence="2">
    <location>
        <begin position="28"/>
        <end position="107"/>
    </location>
</feature>
<feature type="region of interest" description="Disordered" evidence="1">
    <location>
        <begin position="74"/>
        <end position="107"/>
    </location>
</feature>
<sequence length="107" mass="11234">MRGLNLALAVLVLVVVLLASFSDEVLAVRTPAVFAASRRSASPPTERPRELVEGGNAVAATATFDASVKAAAATATETGSSPSKVFDPDRMSKRRVRRGSDPIHNKC</sequence>
<reference evidence="3" key="1">
    <citation type="journal article" date="2009" name="Rice">
        <title>De Novo Next Generation Sequencing of Plant Genomes.</title>
        <authorList>
            <person name="Rounsley S."/>
            <person name="Marri P.R."/>
            <person name="Yu Y."/>
            <person name="He R."/>
            <person name="Sisneros N."/>
            <person name="Goicoechea J.L."/>
            <person name="Lee S.J."/>
            <person name="Angelova A."/>
            <person name="Kudrna D."/>
            <person name="Luo M."/>
            <person name="Affourtit J."/>
            <person name="Desany B."/>
            <person name="Knight J."/>
            <person name="Niazi F."/>
            <person name="Egholm M."/>
            <person name="Wing R.A."/>
        </authorList>
    </citation>
    <scope>NUCLEOTIDE SEQUENCE [LARGE SCALE GENOMIC DNA]</scope>
    <source>
        <strain evidence="3">cv. IRGC 105608</strain>
    </source>
</reference>
<evidence type="ECO:0000256" key="2">
    <source>
        <dbReference type="SAM" id="SignalP"/>
    </source>
</evidence>